<keyword evidence="2" id="KW-0500">Molybdenum</keyword>
<dbReference type="InterPro" id="IPR044084">
    <property type="entry name" value="AvModA-like_subst-bd"/>
</dbReference>
<dbReference type="AlphaFoldDB" id="A0A086Y2P3"/>
<evidence type="ECO:0000313" key="7">
    <source>
        <dbReference type="Proteomes" id="UP000028826"/>
    </source>
</evidence>
<dbReference type="CDD" id="cd13539">
    <property type="entry name" value="PBP2_AvModA"/>
    <property type="match status" value="1"/>
</dbReference>
<accession>A0A086Y2P3</accession>
<proteinExistence type="inferred from homology"/>
<name>A0A086Y2P3_9RHOB</name>
<dbReference type="Proteomes" id="UP000028826">
    <property type="component" value="Unassembled WGS sequence"/>
</dbReference>
<dbReference type="InterPro" id="IPR005950">
    <property type="entry name" value="ModA"/>
</dbReference>
<comment type="subunit">
    <text evidence="5">The complex is composed of two ATP-binding proteins (ModC), two transmembrane proteins (ModB) and a solute-binding protein (ModA).</text>
</comment>
<dbReference type="FunFam" id="3.40.190.10:FF:000035">
    <property type="entry name" value="Molybdate ABC transporter substrate-binding protein"/>
    <property type="match status" value="1"/>
</dbReference>
<evidence type="ECO:0000256" key="4">
    <source>
        <dbReference type="ARBA" id="ARBA00022729"/>
    </source>
</evidence>
<dbReference type="GO" id="GO:0015689">
    <property type="term" value="P:molybdate ion transport"/>
    <property type="evidence" value="ECO:0007669"/>
    <property type="project" value="InterPro"/>
</dbReference>
<dbReference type="RefSeq" id="WP_035711418.1">
    <property type="nucleotide sequence ID" value="NZ_CAMIFG010000005.1"/>
</dbReference>
<dbReference type="SUPFAM" id="SSF53850">
    <property type="entry name" value="Periplasmic binding protein-like II"/>
    <property type="match status" value="1"/>
</dbReference>
<dbReference type="Gene3D" id="3.40.190.10">
    <property type="entry name" value="Periplasmic binding protein-like II"/>
    <property type="match status" value="2"/>
</dbReference>
<dbReference type="PANTHER" id="PTHR30632">
    <property type="entry name" value="MOLYBDATE-BINDING PERIPLASMIC PROTEIN"/>
    <property type="match status" value="1"/>
</dbReference>
<reference evidence="6 7" key="1">
    <citation type="submission" date="2014-03" db="EMBL/GenBank/DDBJ databases">
        <title>Genome of Haematobacter massiliensis CCUG 47968.</title>
        <authorList>
            <person name="Wang D."/>
            <person name="Wang G."/>
        </authorList>
    </citation>
    <scope>NUCLEOTIDE SEQUENCE [LARGE SCALE GENOMIC DNA]</scope>
    <source>
        <strain evidence="6 7">CCUG 47968</strain>
    </source>
</reference>
<evidence type="ECO:0000256" key="1">
    <source>
        <dbReference type="ARBA" id="ARBA00009175"/>
    </source>
</evidence>
<comment type="caution">
    <text evidence="6">The sequence shown here is derived from an EMBL/GenBank/DDBJ whole genome shotgun (WGS) entry which is preliminary data.</text>
</comment>
<sequence>MKQTIFAALVAVLPALPAFAGQTNVAVAANFTEPATEIAKLFEQQTGHKAVLSFGATGQFFTQITQGAPFEVFLAADNIRPEKAVQDGYGVPGTVFTYAIGQLVLWSKDPALVTGPEVLKSDAFHKIAIADPATAPYGLAAVQTMTSLGVEEALRPKIVQGTSIGQTLQFVETANAELGFVALSQVIAKQEGSRWIVPAGDHEPILQDAVLLKTGESNEAARAFLDFLKGPEAAAVIERFGYALAKDGVPAN</sequence>
<gene>
    <name evidence="6" type="ORF">CN97_17500</name>
</gene>
<keyword evidence="3" id="KW-0479">Metal-binding</keyword>
<dbReference type="Pfam" id="PF13531">
    <property type="entry name" value="SBP_bac_11"/>
    <property type="match status" value="1"/>
</dbReference>
<dbReference type="InterPro" id="IPR050682">
    <property type="entry name" value="ModA/WtpA"/>
</dbReference>
<dbReference type="EMBL" id="JGYG01000007">
    <property type="protein sequence ID" value="KFI28543.1"/>
    <property type="molecule type" value="Genomic_DNA"/>
</dbReference>
<dbReference type="GO" id="GO:1901359">
    <property type="term" value="F:tungstate binding"/>
    <property type="evidence" value="ECO:0007669"/>
    <property type="project" value="UniProtKB-ARBA"/>
</dbReference>
<dbReference type="STRING" id="195105.CN97_17500"/>
<dbReference type="PANTHER" id="PTHR30632:SF14">
    <property type="entry name" value="TUNGSTATE_MOLYBDATE_CHROMATE-BINDING PROTEIN MODA"/>
    <property type="match status" value="1"/>
</dbReference>
<evidence type="ECO:0000256" key="3">
    <source>
        <dbReference type="ARBA" id="ARBA00022723"/>
    </source>
</evidence>
<evidence type="ECO:0000256" key="2">
    <source>
        <dbReference type="ARBA" id="ARBA00022505"/>
    </source>
</evidence>
<evidence type="ECO:0000256" key="5">
    <source>
        <dbReference type="ARBA" id="ARBA00062515"/>
    </source>
</evidence>
<dbReference type="NCBIfam" id="TIGR01256">
    <property type="entry name" value="modA"/>
    <property type="match status" value="1"/>
</dbReference>
<dbReference type="GO" id="GO:0046872">
    <property type="term" value="F:metal ion binding"/>
    <property type="evidence" value="ECO:0007669"/>
    <property type="project" value="UniProtKB-KW"/>
</dbReference>
<comment type="similarity">
    <text evidence="1">Belongs to the bacterial solute-binding protein ModA family.</text>
</comment>
<dbReference type="GO" id="GO:0030973">
    <property type="term" value="F:molybdate ion binding"/>
    <property type="evidence" value="ECO:0007669"/>
    <property type="project" value="InterPro"/>
</dbReference>
<protein>
    <submittedName>
        <fullName evidence="6">Molybdate ABC transporter substrate-binding protein</fullName>
    </submittedName>
</protein>
<dbReference type="PIRSF" id="PIRSF004846">
    <property type="entry name" value="ModA"/>
    <property type="match status" value="1"/>
</dbReference>
<organism evidence="6 7">
    <name type="scientific">Haematobacter massiliensis</name>
    <dbReference type="NCBI Taxonomy" id="195105"/>
    <lineage>
        <taxon>Bacteria</taxon>
        <taxon>Pseudomonadati</taxon>
        <taxon>Pseudomonadota</taxon>
        <taxon>Alphaproteobacteria</taxon>
        <taxon>Rhodobacterales</taxon>
        <taxon>Paracoccaceae</taxon>
        <taxon>Haematobacter</taxon>
    </lineage>
</organism>
<evidence type="ECO:0000313" key="6">
    <source>
        <dbReference type="EMBL" id="KFI28543.1"/>
    </source>
</evidence>
<dbReference type="eggNOG" id="COG0725">
    <property type="taxonomic scope" value="Bacteria"/>
</dbReference>
<keyword evidence="4" id="KW-0732">Signal</keyword>
<dbReference type="OrthoDB" id="9785015at2"/>
<keyword evidence="7" id="KW-1185">Reference proteome</keyword>